<protein>
    <submittedName>
        <fullName evidence="2">Predicted protein</fullName>
    </submittedName>
</protein>
<evidence type="ECO:0000313" key="3">
    <source>
        <dbReference type="Proteomes" id="UP000008694"/>
    </source>
</evidence>
<dbReference type="HOGENOM" id="CLU_2907148_0_0_1"/>
<dbReference type="AlphaFoldDB" id="D7LXY7"/>
<dbReference type="EMBL" id="GL348718">
    <property type="protein sequence ID" value="EFH48736.1"/>
    <property type="molecule type" value="Genomic_DNA"/>
</dbReference>
<keyword evidence="3" id="KW-1185">Reference proteome</keyword>
<dbReference type="Gramene" id="Al_scaffold_0006_3107">
    <property type="protein sequence ID" value="Al_scaffold_0006_3107"/>
    <property type="gene ID" value="Al_scaffold_0006_3107"/>
</dbReference>
<evidence type="ECO:0000256" key="1">
    <source>
        <dbReference type="SAM" id="MobiDB-lite"/>
    </source>
</evidence>
<gene>
    <name evidence="2" type="ORF">ARALYDRAFT_663042</name>
</gene>
<feature type="region of interest" description="Disordered" evidence="1">
    <location>
        <begin position="41"/>
        <end position="62"/>
    </location>
</feature>
<dbReference type="Proteomes" id="UP000008694">
    <property type="component" value="Unassembled WGS sequence"/>
</dbReference>
<evidence type="ECO:0000313" key="2">
    <source>
        <dbReference type="EMBL" id="EFH48736.1"/>
    </source>
</evidence>
<accession>D7LXY7</accession>
<reference evidence="3" key="1">
    <citation type="journal article" date="2011" name="Nat. Genet.">
        <title>The Arabidopsis lyrata genome sequence and the basis of rapid genome size change.</title>
        <authorList>
            <person name="Hu T.T."/>
            <person name="Pattyn P."/>
            <person name="Bakker E.G."/>
            <person name="Cao J."/>
            <person name="Cheng J.-F."/>
            <person name="Clark R.M."/>
            <person name="Fahlgren N."/>
            <person name="Fawcett J.A."/>
            <person name="Grimwood J."/>
            <person name="Gundlach H."/>
            <person name="Haberer G."/>
            <person name="Hollister J.D."/>
            <person name="Ossowski S."/>
            <person name="Ottilar R.P."/>
            <person name="Salamov A.A."/>
            <person name="Schneeberger K."/>
            <person name="Spannagl M."/>
            <person name="Wang X."/>
            <person name="Yang L."/>
            <person name="Nasrallah M.E."/>
            <person name="Bergelson J."/>
            <person name="Carrington J.C."/>
            <person name="Gaut B.S."/>
            <person name="Schmutz J."/>
            <person name="Mayer K.F.X."/>
            <person name="Van de Peer Y."/>
            <person name="Grigoriev I.V."/>
            <person name="Nordborg M."/>
            <person name="Weigel D."/>
            <person name="Guo Y.-L."/>
        </authorList>
    </citation>
    <scope>NUCLEOTIDE SEQUENCE [LARGE SCALE GENOMIC DNA]</scope>
    <source>
        <strain evidence="3">cv. MN47</strain>
    </source>
</reference>
<sequence length="62" mass="7264">MEERGNTFIGYRIFGSCVSNKLKESLRDVKEQLKKLEATREEAETMKNETQTLTADEIRKLR</sequence>
<organism evidence="3">
    <name type="scientific">Arabidopsis lyrata subsp. lyrata</name>
    <name type="common">Lyre-leaved rock-cress</name>
    <dbReference type="NCBI Taxonomy" id="81972"/>
    <lineage>
        <taxon>Eukaryota</taxon>
        <taxon>Viridiplantae</taxon>
        <taxon>Streptophyta</taxon>
        <taxon>Embryophyta</taxon>
        <taxon>Tracheophyta</taxon>
        <taxon>Spermatophyta</taxon>
        <taxon>Magnoliopsida</taxon>
        <taxon>eudicotyledons</taxon>
        <taxon>Gunneridae</taxon>
        <taxon>Pentapetalae</taxon>
        <taxon>rosids</taxon>
        <taxon>malvids</taxon>
        <taxon>Brassicales</taxon>
        <taxon>Brassicaceae</taxon>
        <taxon>Camelineae</taxon>
        <taxon>Arabidopsis</taxon>
    </lineage>
</organism>
<proteinExistence type="predicted"/>
<name>D7LXY7_ARALL</name>